<protein>
    <submittedName>
        <fullName evidence="2">Uncharacterized protein</fullName>
    </submittedName>
</protein>
<reference evidence="2 3" key="1">
    <citation type="submission" date="2018-06" db="EMBL/GenBank/DDBJ databases">
        <title>Genomic Encyclopedia of Archaeal and Bacterial Type Strains, Phase II (KMG-II): from individual species to whole genera.</title>
        <authorList>
            <person name="Goeker M."/>
        </authorList>
    </citation>
    <scope>NUCLEOTIDE SEQUENCE [LARGE SCALE GENOMIC DNA]</scope>
    <source>
        <strain evidence="2 3">CFPB 3232</strain>
    </source>
</reference>
<comment type="caution">
    <text evidence="2">The sequence shown here is derived from an EMBL/GenBank/DDBJ whole genome shotgun (WGS) entry which is preliminary data.</text>
</comment>
<accession>A0A328ZI80</accession>
<proteinExistence type="predicted"/>
<dbReference type="RefSeq" id="WP_111875877.1">
    <property type="nucleotide sequence ID" value="NZ_CBCSGC010000078.1"/>
</dbReference>
<gene>
    <name evidence="2" type="ORF">AX018_10041</name>
</gene>
<dbReference type="AlphaFoldDB" id="A0A328ZI80"/>
<organism evidence="2 3">
    <name type="scientific">Paracidovorax anthurii</name>
    <dbReference type="NCBI Taxonomy" id="78229"/>
    <lineage>
        <taxon>Bacteria</taxon>
        <taxon>Pseudomonadati</taxon>
        <taxon>Pseudomonadota</taxon>
        <taxon>Betaproteobacteria</taxon>
        <taxon>Burkholderiales</taxon>
        <taxon>Comamonadaceae</taxon>
        <taxon>Paracidovorax</taxon>
    </lineage>
</organism>
<keyword evidence="3" id="KW-1185">Reference proteome</keyword>
<evidence type="ECO:0000313" key="3">
    <source>
        <dbReference type="Proteomes" id="UP000248856"/>
    </source>
</evidence>
<dbReference type="EMBL" id="QLTA01000004">
    <property type="protein sequence ID" value="RAR85549.1"/>
    <property type="molecule type" value="Genomic_DNA"/>
</dbReference>
<sequence>MHAYPFLSMAIPPAEPAEQGGIQMGQHDVPLGPMQAGDRDPCPDMGDIPDGLERSDVQLCDAEILMTRQSMG</sequence>
<dbReference type="Proteomes" id="UP000248856">
    <property type="component" value="Unassembled WGS sequence"/>
</dbReference>
<evidence type="ECO:0000256" key="1">
    <source>
        <dbReference type="SAM" id="MobiDB-lite"/>
    </source>
</evidence>
<feature type="region of interest" description="Disordered" evidence="1">
    <location>
        <begin position="13"/>
        <end position="51"/>
    </location>
</feature>
<name>A0A328ZI80_9BURK</name>
<evidence type="ECO:0000313" key="2">
    <source>
        <dbReference type="EMBL" id="RAR85549.1"/>
    </source>
</evidence>